<dbReference type="RefSeq" id="XP_068370183.1">
    <property type="nucleotide sequence ID" value="XM_068496834.1"/>
</dbReference>
<dbReference type="SUPFAM" id="SSF48371">
    <property type="entry name" value="ARM repeat"/>
    <property type="match status" value="1"/>
</dbReference>
<reference evidence="1" key="1">
    <citation type="submission" date="2016-10" db="EMBL/GenBank/DDBJ databases">
        <authorList>
            <person name="Benchimol M."/>
            <person name="Almeida L.G."/>
            <person name="Vasconcelos A.T."/>
            <person name="Perreira-Neves A."/>
            <person name="Rosa I.A."/>
            <person name="Tasca T."/>
            <person name="Bogo M.R."/>
            <person name="de Souza W."/>
        </authorList>
    </citation>
    <scope>NUCLEOTIDE SEQUENCE [LARGE SCALE GENOMIC DNA]</scope>
    <source>
        <strain evidence="1">K</strain>
    </source>
</reference>
<name>A0A1J4L0L3_9EUKA</name>
<dbReference type="Gene3D" id="1.25.10.10">
    <property type="entry name" value="Leucine-rich Repeat Variant"/>
    <property type="match status" value="1"/>
</dbReference>
<evidence type="ECO:0000313" key="2">
    <source>
        <dbReference type="Proteomes" id="UP000179807"/>
    </source>
</evidence>
<evidence type="ECO:0000313" key="1">
    <source>
        <dbReference type="EMBL" id="OHT17047.1"/>
    </source>
</evidence>
<keyword evidence="2" id="KW-1185">Reference proteome</keyword>
<dbReference type="GeneID" id="94831538"/>
<dbReference type="InterPro" id="IPR011989">
    <property type="entry name" value="ARM-like"/>
</dbReference>
<proteinExistence type="predicted"/>
<comment type="caution">
    <text evidence="1">The sequence shown here is derived from an EMBL/GenBank/DDBJ whole genome shotgun (WGS) entry which is preliminary data.</text>
</comment>
<protein>
    <submittedName>
        <fullName evidence="1">Uncharacterized protein</fullName>
    </submittedName>
</protein>
<accession>A0A1J4L0L3</accession>
<dbReference type="InterPro" id="IPR016024">
    <property type="entry name" value="ARM-type_fold"/>
</dbReference>
<gene>
    <name evidence="1" type="ORF">TRFO_12763</name>
</gene>
<dbReference type="Proteomes" id="UP000179807">
    <property type="component" value="Unassembled WGS sequence"/>
</dbReference>
<sequence>MTDSFHVSTVYADGKGERIRYNSDMPREMRHREKPMRSEDEKMITQLPLHFIPLSNELKKDSPNPHVISSCLKSIVITLELCPFPFDKFMAFNVHEDLFKLINKKRSEEDILNALKIIGYYYCSIPEGCQVIHSSGLTNLLIQMLQDDENKPFLKPLFAALAGIIRFIPGFNEDFLSNHAEEQVIYLYDTFNENPLDKEVAMIIKALMMGQISSEFLAALIPLLRPLNNFVLSKQIDLSRLSIQAVRHLLINNPQIKPEIINSGYLVSIFQESLTSETPFPIFKTALYFLRIICNHDIDLCNQFFTSELLNSASIQIHYNSYRTEQIKNVIIDLGSIMLNDPMLTYVVIGSPYFETLFELAQKASFIICIECCRTLCFMVTTRYQDVIDSLMNNNFFNCLQQILTYDDDMANLVGLDALNIILEIYNTSQLTNWAECIKGQDWLCETISDLIENENEEIAQSAQYIFGCLSKLFDE</sequence>
<dbReference type="EMBL" id="MLAK01000046">
    <property type="protein sequence ID" value="OHT17047.1"/>
    <property type="molecule type" value="Genomic_DNA"/>
</dbReference>
<dbReference type="AlphaFoldDB" id="A0A1J4L0L3"/>
<dbReference type="VEuPathDB" id="TrichDB:TRFO_12763"/>
<organism evidence="1 2">
    <name type="scientific">Tritrichomonas foetus</name>
    <dbReference type="NCBI Taxonomy" id="1144522"/>
    <lineage>
        <taxon>Eukaryota</taxon>
        <taxon>Metamonada</taxon>
        <taxon>Parabasalia</taxon>
        <taxon>Tritrichomonadida</taxon>
        <taxon>Tritrichomonadidae</taxon>
        <taxon>Tritrichomonas</taxon>
    </lineage>
</organism>